<dbReference type="EMBL" id="BDDD01000666">
    <property type="protein sequence ID" value="GAV68851.1"/>
    <property type="molecule type" value="Genomic_DNA"/>
</dbReference>
<proteinExistence type="inferred from homology"/>
<dbReference type="PANTHER" id="PTHR47447">
    <property type="entry name" value="OS03G0856100 PROTEIN"/>
    <property type="match status" value="1"/>
</dbReference>
<feature type="repeat" description="PPR" evidence="3">
    <location>
        <begin position="309"/>
        <end position="343"/>
    </location>
</feature>
<keyword evidence="2" id="KW-0677">Repeat</keyword>
<protein>
    <submittedName>
        <fullName evidence="4">PPR domain-containing protein/PPR_2 domain-containing protein</fullName>
    </submittedName>
</protein>
<dbReference type="Pfam" id="PF13041">
    <property type="entry name" value="PPR_2"/>
    <property type="match status" value="1"/>
</dbReference>
<dbReference type="InParanoid" id="A0A1Q3BLG8"/>
<evidence type="ECO:0000256" key="3">
    <source>
        <dbReference type="PROSITE-ProRule" id="PRU00708"/>
    </source>
</evidence>
<evidence type="ECO:0000256" key="1">
    <source>
        <dbReference type="ARBA" id="ARBA00007626"/>
    </source>
</evidence>
<dbReference type="InterPro" id="IPR002885">
    <property type="entry name" value="PPR_rpt"/>
</dbReference>
<dbReference type="InterPro" id="IPR011990">
    <property type="entry name" value="TPR-like_helical_dom_sf"/>
</dbReference>
<evidence type="ECO:0000313" key="4">
    <source>
        <dbReference type="EMBL" id="GAV68851.1"/>
    </source>
</evidence>
<comment type="similarity">
    <text evidence="1">Belongs to the PPR family. P subfamily.</text>
</comment>
<feature type="repeat" description="PPR" evidence="3">
    <location>
        <begin position="274"/>
        <end position="308"/>
    </location>
</feature>
<dbReference type="Proteomes" id="UP000187406">
    <property type="component" value="Unassembled WGS sequence"/>
</dbReference>
<organism evidence="4 5">
    <name type="scientific">Cephalotus follicularis</name>
    <name type="common">Albany pitcher plant</name>
    <dbReference type="NCBI Taxonomy" id="3775"/>
    <lineage>
        <taxon>Eukaryota</taxon>
        <taxon>Viridiplantae</taxon>
        <taxon>Streptophyta</taxon>
        <taxon>Embryophyta</taxon>
        <taxon>Tracheophyta</taxon>
        <taxon>Spermatophyta</taxon>
        <taxon>Magnoliopsida</taxon>
        <taxon>eudicotyledons</taxon>
        <taxon>Gunneridae</taxon>
        <taxon>Pentapetalae</taxon>
        <taxon>rosids</taxon>
        <taxon>fabids</taxon>
        <taxon>Oxalidales</taxon>
        <taxon>Cephalotaceae</taxon>
        <taxon>Cephalotus</taxon>
    </lineage>
</organism>
<evidence type="ECO:0000313" key="5">
    <source>
        <dbReference type="Proteomes" id="UP000187406"/>
    </source>
</evidence>
<dbReference type="PROSITE" id="PS51375">
    <property type="entry name" value="PPR"/>
    <property type="match status" value="4"/>
</dbReference>
<dbReference type="Gene3D" id="1.25.40.10">
    <property type="entry name" value="Tetratricopeptide repeat domain"/>
    <property type="match status" value="2"/>
</dbReference>
<gene>
    <name evidence="4" type="ORF">CFOL_v3_12354</name>
</gene>
<feature type="repeat" description="PPR" evidence="3">
    <location>
        <begin position="204"/>
        <end position="238"/>
    </location>
</feature>
<comment type="caution">
    <text evidence="4">The sequence shown here is derived from an EMBL/GenBank/DDBJ whole genome shotgun (WGS) entry which is preliminary data.</text>
</comment>
<sequence>MRAACKCFIDIFRCKWVSIPHTFLYDLVPARTFVSRFDVKHIQYCNQNTTVSYCFIVSKFITNCHSFNTQSFLHQNDEEILNQILAAIENAPHSCIDVCTVYIDKLCKAKNVNATVGLLQLLRNKNTFLAKNTYYTLLVLAGETKDFDLLCQVFKDLLVSCRFFLTSSCYLNLAKAFAKAKDCVQCVQLLKFVKDVSVIASPSSTIVVNRIIFSFAECGLVEEALLIFYQMEGFECQPDLITYNTVLDILGRIGRMDEMLHVFSSMKIAGFNPDFVSYNTLINNLRKVGRLDVCLVFFREMGERGIEPDLLTYTALIQSFGQSGNVEESIRLFNEMKLRKIRPSLYVFRSMIDSLKKMGKLDLATKYLEEMNSCLSDLAGPKDFKRKGR</sequence>
<evidence type="ECO:0000256" key="2">
    <source>
        <dbReference type="ARBA" id="ARBA00022737"/>
    </source>
</evidence>
<keyword evidence="5" id="KW-1185">Reference proteome</keyword>
<accession>A0A1Q3BLG8</accession>
<dbReference type="Pfam" id="PF01535">
    <property type="entry name" value="PPR"/>
    <property type="match status" value="3"/>
</dbReference>
<name>A0A1Q3BLG8_CEPFO</name>
<dbReference type="NCBIfam" id="TIGR00756">
    <property type="entry name" value="PPR"/>
    <property type="match status" value="3"/>
</dbReference>
<reference evidence="5" key="1">
    <citation type="submission" date="2016-04" db="EMBL/GenBank/DDBJ databases">
        <title>Cephalotus genome sequencing.</title>
        <authorList>
            <person name="Fukushima K."/>
            <person name="Hasebe M."/>
            <person name="Fang X."/>
        </authorList>
    </citation>
    <scope>NUCLEOTIDE SEQUENCE [LARGE SCALE GENOMIC DNA]</scope>
    <source>
        <strain evidence="5">cv. St1</strain>
    </source>
</reference>
<dbReference type="AlphaFoldDB" id="A0A1Q3BLG8"/>
<dbReference type="PANTHER" id="PTHR47447:SF17">
    <property type="entry name" value="OS12G0638900 PROTEIN"/>
    <property type="match status" value="1"/>
</dbReference>
<feature type="repeat" description="PPR" evidence="3">
    <location>
        <begin position="239"/>
        <end position="273"/>
    </location>
</feature>
<dbReference type="OrthoDB" id="185373at2759"/>